<dbReference type="InterPro" id="IPR036291">
    <property type="entry name" value="NAD(P)-bd_dom_sf"/>
</dbReference>
<dbReference type="InterPro" id="IPR013154">
    <property type="entry name" value="ADH-like_N"/>
</dbReference>
<dbReference type="InterPro" id="IPR047618">
    <property type="entry name" value="QOR-like"/>
</dbReference>
<dbReference type="GO" id="GO:0034599">
    <property type="term" value="P:cellular response to oxidative stress"/>
    <property type="evidence" value="ECO:0007669"/>
    <property type="project" value="EnsemblFungi"/>
</dbReference>
<keyword evidence="1" id="KW-0521">NADP</keyword>
<dbReference type="SUPFAM" id="SSF50129">
    <property type="entry name" value="GroES-like"/>
    <property type="match status" value="1"/>
</dbReference>
<dbReference type="GO" id="GO:0032440">
    <property type="term" value="F:2-alkenal reductase [NAD(P)H] activity"/>
    <property type="evidence" value="ECO:0007669"/>
    <property type="project" value="EnsemblFungi"/>
</dbReference>
<evidence type="ECO:0000256" key="2">
    <source>
        <dbReference type="ARBA" id="ARBA00023002"/>
    </source>
</evidence>
<dbReference type="GO" id="GO:0070402">
    <property type="term" value="F:NADPH binding"/>
    <property type="evidence" value="ECO:0007669"/>
    <property type="project" value="TreeGrafter"/>
</dbReference>
<reference evidence="6 7" key="1">
    <citation type="submission" date="2014-12" db="EMBL/GenBank/DDBJ databases">
        <authorList>
            <person name="Neuveglise Cecile"/>
        </authorList>
    </citation>
    <scope>NUCLEOTIDE SEQUENCE [LARGE SCALE GENOMIC DNA]</scope>
    <source>
        <strain evidence="6 7">CBS 12615</strain>
    </source>
</reference>
<dbReference type="InterPro" id="IPR011032">
    <property type="entry name" value="GroES-like_sf"/>
</dbReference>
<dbReference type="AlphaFoldDB" id="A0A0C7MQJ9"/>
<dbReference type="PANTHER" id="PTHR48106:SF13">
    <property type="entry name" value="QUINONE OXIDOREDUCTASE-RELATED"/>
    <property type="match status" value="1"/>
</dbReference>
<dbReference type="STRING" id="1245769.A0A0C7MQJ9"/>
<evidence type="ECO:0000259" key="5">
    <source>
        <dbReference type="SMART" id="SM00829"/>
    </source>
</evidence>
<dbReference type="Gene3D" id="3.40.50.720">
    <property type="entry name" value="NAD(P)-binding Rossmann-like Domain"/>
    <property type="match status" value="1"/>
</dbReference>
<proteinExistence type="predicted"/>
<dbReference type="Gene3D" id="3.90.180.10">
    <property type="entry name" value="Medium-chain alcohol dehydrogenases, catalytic domain"/>
    <property type="match status" value="1"/>
</dbReference>
<dbReference type="Pfam" id="PF00107">
    <property type="entry name" value="ADH_zinc_N"/>
    <property type="match status" value="1"/>
</dbReference>
<dbReference type="OrthoDB" id="48317at2759"/>
<protein>
    <recommendedName>
        <fullName evidence="4">Probable quinone oxidoreductase</fullName>
    </recommendedName>
    <alternativeName>
        <fullName evidence="3">NADPH:quinone reductase</fullName>
    </alternativeName>
</protein>
<dbReference type="SUPFAM" id="SSF51735">
    <property type="entry name" value="NAD(P)-binding Rossmann-fold domains"/>
    <property type="match status" value="1"/>
</dbReference>
<dbReference type="GO" id="GO:0003960">
    <property type="term" value="F:quinone reductase (NADPH) activity"/>
    <property type="evidence" value="ECO:0007669"/>
    <property type="project" value="EnsemblFungi"/>
</dbReference>
<dbReference type="SMART" id="SM00829">
    <property type="entry name" value="PKS_ER"/>
    <property type="match status" value="1"/>
</dbReference>
<feature type="domain" description="Enoyl reductase (ER)" evidence="5">
    <location>
        <begin position="35"/>
        <end position="347"/>
    </location>
</feature>
<evidence type="ECO:0000256" key="1">
    <source>
        <dbReference type="ARBA" id="ARBA00022857"/>
    </source>
</evidence>
<evidence type="ECO:0000256" key="3">
    <source>
        <dbReference type="ARBA" id="ARBA00043088"/>
    </source>
</evidence>
<dbReference type="InterPro" id="IPR013149">
    <property type="entry name" value="ADH-like_C"/>
</dbReference>
<dbReference type="EMBL" id="LN736363">
    <property type="protein sequence ID" value="CEP62175.1"/>
    <property type="molecule type" value="Genomic_DNA"/>
</dbReference>
<dbReference type="GO" id="GO:0005829">
    <property type="term" value="C:cytosol"/>
    <property type="evidence" value="ECO:0007669"/>
    <property type="project" value="TreeGrafter"/>
</dbReference>
<dbReference type="Proteomes" id="UP000054304">
    <property type="component" value="Unassembled WGS sequence"/>
</dbReference>
<keyword evidence="7" id="KW-1185">Reference proteome</keyword>
<dbReference type="InterPro" id="IPR020843">
    <property type="entry name" value="ER"/>
</dbReference>
<dbReference type="RefSeq" id="XP_022628405.1">
    <property type="nucleotide sequence ID" value="XM_022772996.1"/>
</dbReference>
<evidence type="ECO:0000313" key="7">
    <source>
        <dbReference type="Proteomes" id="UP000054304"/>
    </source>
</evidence>
<accession>A0A0C7MQJ9</accession>
<keyword evidence="2" id="KW-0560">Oxidoreductase</keyword>
<evidence type="ECO:0000313" key="6">
    <source>
        <dbReference type="EMBL" id="CEP62175.1"/>
    </source>
</evidence>
<name>A0A0C7MQJ9_9SACH</name>
<dbReference type="CDD" id="cd05286">
    <property type="entry name" value="QOR2"/>
    <property type="match status" value="1"/>
</dbReference>
<sequence>MVVISSTKNLFRKMSTNAAGALPSVQKAVFFTENGGLDVLKYEDFPVPKIGDNDVLVKNRFAGVNFIESYFREGIYPTEKPYVLGSEASGVVAAVGKNVKGLEVNDKIAYLTRGALAQYTKVADTSPLVKLPASSTDEQLKQYAASLVSLLTALTFTKESYSIQKGDFALLYAAAGSAGIAFNQTLKKAGARVIAVASTDEKLKIAQKYGAEFLINSSKEDILKRVLEITNGEGVSVAYDSVGKDTFETTLAALKRKGTFVSYGNASGPVVPFALSRLTPKNVKLLRPSLFGYLGSKEERDYYFQEFVTGLESNSLKIPINKTYPLSEYKQATSELEARKTTGKSVVEI</sequence>
<dbReference type="GeneID" id="34685630"/>
<organism evidence="6 7">
    <name type="scientific">Lachancea lanzarotensis</name>
    <dbReference type="NCBI Taxonomy" id="1245769"/>
    <lineage>
        <taxon>Eukaryota</taxon>
        <taxon>Fungi</taxon>
        <taxon>Dikarya</taxon>
        <taxon>Ascomycota</taxon>
        <taxon>Saccharomycotina</taxon>
        <taxon>Saccharomycetes</taxon>
        <taxon>Saccharomycetales</taxon>
        <taxon>Saccharomycetaceae</taxon>
        <taxon>Lachancea</taxon>
    </lineage>
</organism>
<dbReference type="Pfam" id="PF08240">
    <property type="entry name" value="ADH_N"/>
    <property type="match status" value="1"/>
</dbReference>
<dbReference type="FunFam" id="3.40.50.720:FF:000053">
    <property type="entry name" value="Quinone oxidoreductase 1"/>
    <property type="match status" value="1"/>
</dbReference>
<dbReference type="PANTHER" id="PTHR48106">
    <property type="entry name" value="QUINONE OXIDOREDUCTASE PIG3-RELATED"/>
    <property type="match status" value="1"/>
</dbReference>
<dbReference type="HOGENOM" id="CLU_026673_3_1_1"/>
<dbReference type="GO" id="GO:0035925">
    <property type="term" value="F:mRNA 3'-UTR AU-rich region binding"/>
    <property type="evidence" value="ECO:0007669"/>
    <property type="project" value="EnsemblFungi"/>
</dbReference>
<evidence type="ECO:0000256" key="4">
    <source>
        <dbReference type="ARBA" id="ARBA00070796"/>
    </source>
</evidence>
<gene>
    <name evidence="6" type="ORF">LALA0_S04e09538g</name>
</gene>